<organism evidence="1 3">
    <name type="scientific">Duganella violaceipulchra</name>
    <dbReference type="NCBI Taxonomy" id="2849652"/>
    <lineage>
        <taxon>Bacteria</taxon>
        <taxon>Pseudomonadati</taxon>
        <taxon>Pseudomonadota</taxon>
        <taxon>Betaproteobacteria</taxon>
        <taxon>Burkholderiales</taxon>
        <taxon>Oxalobacteraceae</taxon>
        <taxon>Telluria group</taxon>
        <taxon>Duganella</taxon>
    </lineage>
</organism>
<protein>
    <submittedName>
        <fullName evidence="1">GNAT family N-acetyltransferase</fullName>
    </submittedName>
</protein>
<reference evidence="1" key="1">
    <citation type="submission" date="2021-07" db="EMBL/GenBank/DDBJ databases">
        <title>Characterization of violacein-producing bacteria and related species.</title>
        <authorList>
            <person name="Wilson H.S."/>
            <person name="De Leon M.E."/>
        </authorList>
    </citation>
    <scope>NUCLEOTIDE SEQUENCE</scope>
    <source>
        <strain evidence="1">HSC-15S17</strain>
    </source>
</reference>
<name>A0AA41HDF3_9BURK</name>
<sequence length="225" mass="25691">MNFTIEEIRHWLDVASPSISEAGIISTGRLAGKAGEVDYTIHAGWDLVFANLCDRSWGTFNVTLMRHIQSLEAKGIDINPILESAQLEDFHWRWLNKSLHYKGNSYQWFFLVAENYPQAACLIYHPKSSVSGAGDIFYVEYIAAAPWNRENILADRIFKGVGPKLLKCVISYAQEDLKLRPGFSLHSLPKAEQFYERLGMKAFQAYDKEGMKFFEWIDPESMAKG</sequence>
<accession>A0AA41HDF3</accession>
<evidence type="ECO:0000313" key="1">
    <source>
        <dbReference type="EMBL" id="MBV6325380.1"/>
    </source>
</evidence>
<comment type="caution">
    <text evidence="1">The sequence shown here is derived from an EMBL/GenBank/DDBJ whole genome shotgun (WGS) entry which is preliminary data.</text>
</comment>
<reference evidence="2" key="2">
    <citation type="submission" date="2022-03" db="EMBL/GenBank/DDBJ databases">
        <title>Genome Encyclopedia of Bacteria and Archaea VI: Functional Genomics of Type Strains.</title>
        <authorList>
            <person name="Whitman W."/>
        </authorList>
    </citation>
    <scope>NUCLEOTIDE SEQUENCE</scope>
    <source>
        <strain evidence="2">HSC-15S17</strain>
    </source>
</reference>
<proteinExistence type="predicted"/>
<gene>
    <name evidence="1" type="ORF">KVP70_31155</name>
    <name evidence="2" type="ORF">L1274_006348</name>
</gene>
<dbReference type="AlphaFoldDB" id="A0AA41HDF3"/>
<dbReference type="Proteomes" id="UP001155901">
    <property type="component" value="Unassembled WGS sequence"/>
</dbReference>
<evidence type="ECO:0000313" key="2">
    <source>
        <dbReference type="EMBL" id="MCP2012580.1"/>
    </source>
</evidence>
<keyword evidence="4" id="KW-1185">Reference proteome</keyword>
<dbReference type="EMBL" id="JAHTGR010000030">
    <property type="protein sequence ID" value="MBV6325380.1"/>
    <property type="molecule type" value="Genomic_DNA"/>
</dbReference>
<dbReference type="RefSeq" id="WP_217946256.1">
    <property type="nucleotide sequence ID" value="NZ_JAHTGR010000030.1"/>
</dbReference>
<evidence type="ECO:0000313" key="3">
    <source>
        <dbReference type="Proteomes" id="UP001155901"/>
    </source>
</evidence>
<dbReference type="EMBL" id="JALJZU010000022">
    <property type="protein sequence ID" value="MCP2012580.1"/>
    <property type="molecule type" value="Genomic_DNA"/>
</dbReference>
<dbReference type="Proteomes" id="UP001162889">
    <property type="component" value="Unassembled WGS sequence"/>
</dbReference>
<evidence type="ECO:0000313" key="4">
    <source>
        <dbReference type="Proteomes" id="UP001162889"/>
    </source>
</evidence>